<evidence type="ECO:0000313" key="1">
    <source>
        <dbReference type="EMBL" id="EEX17984.1"/>
    </source>
</evidence>
<evidence type="ECO:0000313" key="2">
    <source>
        <dbReference type="Proteomes" id="UP000003327"/>
    </source>
</evidence>
<protein>
    <submittedName>
        <fullName evidence="1">Uncharacterized protein</fullName>
    </submittedName>
</protein>
<gene>
    <name evidence="1" type="ORF">HMPREF0973_02046</name>
</gene>
<comment type="caution">
    <text evidence="1">The sequence shown here is derived from an EMBL/GenBank/DDBJ whole genome shotgun (WGS) entry which is preliminary data.</text>
</comment>
<organism evidence="1 2">
    <name type="scientific">Prevotella veroralis F0319</name>
    <dbReference type="NCBI Taxonomy" id="649761"/>
    <lineage>
        <taxon>Bacteria</taxon>
        <taxon>Pseudomonadati</taxon>
        <taxon>Bacteroidota</taxon>
        <taxon>Bacteroidia</taxon>
        <taxon>Bacteroidales</taxon>
        <taxon>Prevotellaceae</taxon>
        <taxon>Prevotella</taxon>
    </lineage>
</organism>
<sequence>MRHSLHLGRAFLLYIRFKDCRDRRPRLSVSKSLFMQQKTILFGQTRASVPTFMLCL</sequence>
<dbReference type="AlphaFoldDB" id="C9MR11"/>
<dbReference type="EMBL" id="ACVA01000048">
    <property type="protein sequence ID" value="EEX17984.1"/>
    <property type="molecule type" value="Genomic_DNA"/>
</dbReference>
<name>C9MR11_9BACT</name>
<dbReference type="Proteomes" id="UP000003327">
    <property type="component" value="Unassembled WGS sequence"/>
</dbReference>
<keyword evidence="2" id="KW-1185">Reference proteome</keyword>
<dbReference type="HOGENOM" id="CLU_3010585_0_0_10"/>
<dbReference type="STRING" id="649761.HMPREF0973_02046"/>
<reference evidence="1 2" key="1">
    <citation type="submission" date="2009-09" db="EMBL/GenBank/DDBJ databases">
        <authorList>
            <person name="Weinstock G."/>
            <person name="Sodergren E."/>
            <person name="Clifton S."/>
            <person name="Fulton L."/>
            <person name="Fulton B."/>
            <person name="Courtney L."/>
            <person name="Fronick C."/>
            <person name="Harrison M."/>
            <person name="Strong C."/>
            <person name="Farmer C."/>
            <person name="Delahaunty K."/>
            <person name="Markovic C."/>
            <person name="Hall O."/>
            <person name="Minx P."/>
            <person name="Tomlinson C."/>
            <person name="Mitreva M."/>
            <person name="Nelson J."/>
            <person name="Hou S."/>
            <person name="Wollam A."/>
            <person name="Pepin K.H."/>
            <person name="Johnson M."/>
            <person name="Bhonagiri V."/>
            <person name="Nash W.E."/>
            <person name="Warren W."/>
            <person name="Chinwalla A."/>
            <person name="Mardis E.R."/>
            <person name="Wilson R.K."/>
        </authorList>
    </citation>
    <scope>NUCLEOTIDE SEQUENCE [LARGE SCALE GENOMIC DNA]</scope>
    <source>
        <strain evidence="1 2">F0319</strain>
    </source>
</reference>
<proteinExistence type="predicted"/>
<accession>C9MR11</accession>